<gene>
    <name evidence="10" type="ORF">LARSCL_LOCUS13453</name>
</gene>
<dbReference type="PROSITE" id="PS00126">
    <property type="entry name" value="PDEASE_I_1"/>
    <property type="match status" value="1"/>
</dbReference>
<dbReference type="InterPro" id="IPR029016">
    <property type="entry name" value="GAF-like_dom_sf"/>
</dbReference>
<feature type="domain" description="PDEase" evidence="9">
    <location>
        <begin position="580"/>
        <end position="903"/>
    </location>
</feature>
<dbReference type="InterPro" id="IPR002073">
    <property type="entry name" value="PDEase_catalytic_dom"/>
</dbReference>
<dbReference type="GO" id="GO:0007165">
    <property type="term" value="P:signal transduction"/>
    <property type="evidence" value="ECO:0007669"/>
    <property type="project" value="InterPro"/>
</dbReference>
<dbReference type="PRINTS" id="PR00387">
    <property type="entry name" value="PDIESTERASE1"/>
</dbReference>
<keyword evidence="2" id="KW-0140">cGMP</keyword>
<keyword evidence="4 8" id="KW-0378">Hydrolase</keyword>
<dbReference type="InterPro" id="IPR023174">
    <property type="entry name" value="PDEase_CS"/>
</dbReference>
<evidence type="ECO:0000313" key="10">
    <source>
        <dbReference type="EMBL" id="CAL1284998.1"/>
    </source>
</evidence>
<keyword evidence="11" id="KW-1185">Reference proteome</keyword>
<evidence type="ECO:0000256" key="7">
    <source>
        <dbReference type="PIRSR" id="PIRSR623088-3"/>
    </source>
</evidence>
<evidence type="ECO:0000256" key="4">
    <source>
        <dbReference type="ARBA" id="ARBA00022801"/>
    </source>
</evidence>
<evidence type="ECO:0000256" key="5">
    <source>
        <dbReference type="PIRSR" id="PIRSR623088-1"/>
    </source>
</evidence>
<organism evidence="10 11">
    <name type="scientific">Larinioides sclopetarius</name>
    <dbReference type="NCBI Taxonomy" id="280406"/>
    <lineage>
        <taxon>Eukaryota</taxon>
        <taxon>Metazoa</taxon>
        <taxon>Ecdysozoa</taxon>
        <taxon>Arthropoda</taxon>
        <taxon>Chelicerata</taxon>
        <taxon>Arachnida</taxon>
        <taxon>Araneae</taxon>
        <taxon>Araneomorphae</taxon>
        <taxon>Entelegynae</taxon>
        <taxon>Araneoidea</taxon>
        <taxon>Araneidae</taxon>
        <taxon>Larinioides</taxon>
    </lineage>
</organism>
<dbReference type="Pfam" id="PF00233">
    <property type="entry name" value="PDEase_I"/>
    <property type="match status" value="1"/>
</dbReference>
<feature type="active site" description="Proton donor" evidence="5">
    <location>
        <position position="656"/>
    </location>
</feature>
<feature type="binding site" evidence="6">
    <location>
        <begin position="656"/>
        <end position="660"/>
    </location>
    <ligand>
        <name>AMP</name>
        <dbReference type="ChEBI" id="CHEBI:456215"/>
    </ligand>
</feature>
<feature type="binding site" evidence="7">
    <location>
        <position position="697"/>
    </location>
    <ligand>
        <name>Zn(2+)</name>
        <dbReference type="ChEBI" id="CHEBI:29105"/>
        <label>1</label>
    </ligand>
</feature>
<dbReference type="EMBL" id="CAXIEN010000186">
    <property type="protein sequence ID" value="CAL1284998.1"/>
    <property type="molecule type" value="Genomic_DNA"/>
</dbReference>
<dbReference type="InterPro" id="IPR036971">
    <property type="entry name" value="PDEase_catalytic_dom_sf"/>
</dbReference>
<dbReference type="InterPro" id="IPR003607">
    <property type="entry name" value="HD/PDEase_dom"/>
</dbReference>
<dbReference type="InterPro" id="IPR023088">
    <property type="entry name" value="PDEase"/>
</dbReference>
<dbReference type="SUPFAM" id="SSF109604">
    <property type="entry name" value="HD-domain/PDEase-like"/>
    <property type="match status" value="1"/>
</dbReference>
<proteinExistence type="inferred from homology"/>
<evidence type="ECO:0000313" key="11">
    <source>
        <dbReference type="Proteomes" id="UP001497382"/>
    </source>
</evidence>
<evidence type="ECO:0000256" key="1">
    <source>
        <dbReference type="ARBA" id="ARBA00007648"/>
    </source>
</evidence>
<dbReference type="Proteomes" id="UP001497382">
    <property type="component" value="Unassembled WGS sequence"/>
</dbReference>
<name>A0AAV2ALZ8_9ARAC</name>
<comment type="caution">
    <text evidence="10">The sequence shown here is derived from an EMBL/GenBank/DDBJ whole genome shotgun (WGS) entry which is preliminary data.</text>
</comment>
<evidence type="ECO:0000259" key="9">
    <source>
        <dbReference type="PROSITE" id="PS51845"/>
    </source>
</evidence>
<evidence type="ECO:0000256" key="2">
    <source>
        <dbReference type="ARBA" id="ARBA00022535"/>
    </source>
</evidence>
<dbReference type="SMART" id="SM00471">
    <property type="entry name" value="HDc"/>
    <property type="match status" value="1"/>
</dbReference>
<protein>
    <recommendedName>
        <fullName evidence="8">Phosphodiesterase</fullName>
        <ecNumber evidence="8">3.1.4.-</ecNumber>
    </recommendedName>
</protein>
<evidence type="ECO:0000256" key="3">
    <source>
        <dbReference type="ARBA" id="ARBA00022723"/>
    </source>
</evidence>
<dbReference type="PROSITE" id="PS51845">
    <property type="entry name" value="PDEASE_I_2"/>
    <property type="match status" value="1"/>
</dbReference>
<dbReference type="AlphaFoldDB" id="A0AAV2ALZ8"/>
<feature type="binding site" evidence="7">
    <location>
        <position position="660"/>
    </location>
    <ligand>
        <name>Zn(2+)</name>
        <dbReference type="ChEBI" id="CHEBI:29105"/>
        <label>1</label>
    </ligand>
</feature>
<dbReference type="SUPFAM" id="SSF55781">
    <property type="entry name" value="GAF domain-like"/>
    <property type="match status" value="2"/>
</dbReference>
<feature type="binding site" evidence="7">
    <location>
        <position position="807"/>
    </location>
    <ligand>
        <name>Zn(2+)</name>
        <dbReference type="ChEBI" id="CHEBI:29105"/>
        <label>1</label>
    </ligand>
</feature>
<dbReference type="Gene3D" id="1.10.1300.10">
    <property type="entry name" value="3'5'-cyclic nucleotide phosphodiesterase, catalytic domain"/>
    <property type="match status" value="1"/>
</dbReference>
<dbReference type="GO" id="GO:0004114">
    <property type="term" value="F:3',5'-cyclic-nucleotide phosphodiesterase activity"/>
    <property type="evidence" value="ECO:0007669"/>
    <property type="project" value="InterPro"/>
</dbReference>
<feature type="binding site" evidence="6">
    <location>
        <position position="697"/>
    </location>
    <ligand>
        <name>AMP</name>
        <dbReference type="ChEBI" id="CHEBI:456215"/>
    </ligand>
</feature>
<sequence>MCTAKMKWLDFLYCGEEEDAEVSSLVGSIADSKMAELEIVEEDPNVDEMQSTTEHIRESTVSTYLSEHARFARQWFIRYATPDMVSEWLVGHGYGPDPEMPENLSSLTDSYAKATHSGRNSVTSELFQDMVVCPKKKKQNMSNNLSRKELQQHLKSLKEPDLLMELIRDIANELDVDTLCHKILVNVSILTNSDRGSLFLAKGPRGSRYLVAKLFDVTPDSVLQDALDAAVDEEGESRIPPIPFGVGIAGHVALTKECVNIKDAYQDPRFNKDIDTRTGYRTVSVMCQPILNFQGDVIGVAQCINKVTGDHQFTEQDQEVFRKYLTFCGIGVQNAQLFEMSVREFKRNQLLLSLAKSIFEETSSLDRLINKIMVKVEELLQCEKCRVYLVDTEQEDLVLQRLDNFDEKSSSLPPIFKPRKFSKPQDVIFTTIFELRRDEQEVRQPSLKDLSGSEAAHVYFARHVVATEQTFNWSGTDDEIKVVRKSNIAAVPPDFPSEKLKSRILSIPIFNSENKVIGVAQLVNKSKGQIFTDCDINTLEAFSIFCGLGIYNTQMYENASKLMAKQKVALEVLSYHASSSLEETKKLMTTPIPTGETFKLYSFHFSDFHLSDDDTCQAALRMFIDLDLITKFRIPYQVMCRWILSVKKNYRPVIYHNWRHALNVTQTVFSMLLTGQMKDLFTDIEIMALLVACLCHDLDHRGTNNSFQTKIESPLAILYSTSTMEHHHFDQCVMILNSEGNNIFQFLSPEEYKSIISVVESAILSTDLALYFKKKDSFLNLVKSGDPDWTNPQNKELLRGMMMTACDVSAICKPWEVQRKVAELVAGEFFQQGDLEKERLKEQPIAMMDRDKKDELPAMQVGFIDCICLPVYEALVEVQPELNPLLQGCLENRKNWQALANDKHKKETELFTFRNGTNKKSENNRQLNGMVHLPQTVCYIPDNSRGCFKDGREISRRSEKEEIFLPSCSIQTYKQRAPFWESVHRPVTV</sequence>
<reference evidence="10 11" key="1">
    <citation type="submission" date="2024-04" db="EMBL/GenBank/DDBJ databases">
        <authorList>
            <person name="Rising A."/>
            <person name="Reimegard J."/>
            <person name="Sonavane S."/>
            <person name="Akerstrom W."/>
            <person name="Nylinder S."/>
            <person name="Hedman E."/>
            <person name="Kallberg Y."/>
        </authorList>
    </citation>
    <scope>NUCLEOTIDE SEQUENCE [LARGE SCALE GENOMIC DNA]</scope>
</reference>
<evidence type="ECO:0000256" key="8">
    <source>
        <dbReference type="RuleBase" id="RU363067"/>
    </source>
</evidence>
<keyword evidence="3 7" id="KW-0479">Metal-binding</keyword>
<accession>A0AAV2ALZ8</accession>
<comment type="cofactor">
    <cofactor evidence="8">
        <name>a divalent metal cation</name>
        <dbReference type="ChEBI" id="CHEBI:60240"/>
    </cofactor>
    <text evidence="8">Binds 2 divalent metal cations per subunit. Site 1 may preferentially bind zinc ions, while site 2 has a preference for magnesium and/or manganese ions.</text>
</comment>
<dbReference type="EC" id="3.1.4.-" evidence="8"/>
<feature type="binding site" evidence="6">
    <location>
        <position position="807"/>
    </location>
    <ligand>
        <name>AMP</name>
        <dbReference type="ChEBI" id="CHEBI:456215"/>
    </ligand>
</feature>
<comment type="similarity">
    <text evidence="1 8">Belongs to the cyclic nucleotide phosphodiesterase family.</text>
</comment>
<dbReference type="PANTHER" id="PTHR11347">
    <property type="entry name" value="CYCLIC NUCLEOTIDE PHOSPHODIESTERASE"/>
    <property type="match status" value="1"/>
</dbReference>
<dbReference type="InterPro" id="IPR003018">
    <property type="entry name" value="GAF"/>
</dbReference>
<dbReference type="SMART" id="SM00065">
    <property type="entry name" value="GAF"/>
    <property type="match status" value="2"/>
</dbReference>
<dbReference type="FunFam" id="1.10.1300.10:FF:000003">
    <property type="entry name" value="Phosphodiesterase"/>
    <property type="match status" value="1"/>
</dbReference>
<feature type="binding site" evidence="7">
    <location>
        <position position="697"/>
    </location>
    <ligand>
        <name>Zn(2+)</name>
        <dbReference type="ChEBI" id="CHEBI:29105"/>
        <label>2</label>
    </ligand>
</feature>
<feature type="binding site" evidence="7">
    <location>
        <position position="696"/>
    </location>
    <ligand>
        <name>Zn(2+)</name>
        <dbReference type="ChEBI" id="CHEBI:29105"/>
        <label>1</label>
    </ligand>
</feature>
<dbReference type="Gene3D" id="3.30.450.40">
    <property type="match status" value="2"/>
</dbReference>
<dbReference type="GO" id="GO:0046872">
    <property type="term" value="F:metal ion binding"/>
    <property type="evidence" value="ECO:0007669"/>
    <property type="project" value="UniProtKB-KW"/>
</dbReference>
<feature type="binding site" evidence="6">
    <location>
        <position position="860"/>
    </location>
    <ligand>
        <name>AMP</name>
        <dbReference type="ChEBI" id="CHEBI:456215"/>
    </ligand>
</feature>
<dbReference type="Pfam" id="PF01590">
    <property type="entry name" value="GAF"/>
    <property type="match status" value="2"/>
</dbReference>
<dbReference type="CDD" id="cd00077">
    <property type="entry name" value="HDc"/>
    <property type="match status" value="1"/>
</dbReference>
<evidence type="ECO:0000256" key="6">
    <source>
        <dbReference type="PIRSR" id="PIRSR623088-2"/>
    </source>
</evidence>